<feature type="coiled-coil region" evidence="1">
    <location>
        <begin position="87"/>
        <end position="114"/>
    </location>
</feature>
<sequence>MATSNEDLIASDATEDYEPQKSDDLKCTLCMKLCTKCFNSHQKRCTDVVDVISETSDLSDPVNDIKVQIKELEDHFKRVTDIHVSNLRELDSQINDLTEEIRTLKKSINNVLDDLEIRVKIECAQIYNEERNKLEKLKVGFKSQIMSIRNANLIIDDMSKFASQSQMFQLVKRMLRQLSFSKSQISEKYIANDILKLELETNPQITSRVSIPRGEIATMKIKRNDKKPIVTTGFKP</sequence>
<organism evidence="2 3">
    <name type="scientific">Potamilus streckersoni</name>
    <dbReference type="NCBI Taxonomy" id="2493646"/>
    <lineage>
        <taxon>Eukaryota</taxon>
        <taxon>Metazoa</taxon>
        <taxon>Spiralia</taxon>
        <taxon>Lophotrochozoa</taxon>
        <taxon>Mollusca</taxon>
        <taxon>Bivalvia</taxon>
        <taxon>Autobranchia</taxon>
        <taxon>Heteroconchia</taxon>
        <taxon>Palaeoheterodonta</taxon>
        <taxon>Unionida</taxon>
        <taxon>Unionoidea</taxon>
        <taxon>Unionidae</taxon>
        <taxon>Ambleminae</taxon>
        <taxon>Lampsilini</taxon>
        <taxon>Potamilus</taxon>
    </lineage>
</organism>
<keyword evidence="1" id="KW-0175">Coiled coil</keyword>
<gene>
    <name evidence="2" type="ORF">CHS0354_036261</name>
</gene>
<accession>A0AAE0SVR4</accession>
<dbReference type="GO" id="GO:0016020">
    <property type="term" value="C:membrane"/>
    <property type="evidence" value="ECO:0007669"/>
    <property type="project" value="InterPro"/>
</dbReference>
<proteinExistence type="predicted"/>
<dbReference type="EMBL" id="JAEAOA010002123">
    <property type="protein sequence ID" value="KAK3598944.1"/>
    <property type="molecule type" value="Genomic_DNA"/>
</dbReference>
<dbReference type="SUPFAM" id="SSF47661">
    <property type="entry name" value="t-snare proteins"/>
    <property type="match status" value="1"/>
</dbReference>
<dbReference type="AlphaFoldDB" id="A0AAE0SVR4"/>
<dbReference type="Proteomes" id="UP001195483">
    <property type="component" value="Unassembled WGS sequence"/>
</dbReference>
<reference evidence="2" key="2">
    <citation type="journal article" date="2021" name="Genome Biol. Evol.">
        <title>Developing a high-quality reference genome for a parasitic bivalve with doubly uniparental inheritance (Bivalvia: Unionida).</title>
        <authorList>
            <person name="Smith C.H."/>
        </authorList>
    </citation>
    <scope>NUCLEOTIDE SEQUENCE</scope>
    <source>
        <strain evidence="2">CHS0354</strain>
        <tissue evidence="2">Mantle</tissue>
    </source>
</reference>
<name>A0AAE0SVR4_9BIVA</name>
<reference evidence="2" key="1">
    <citation type="journal article" date="2021" name="Genome Biol. Evol.">
        <title>A High-Quality Reference Genome for a Parasitic Bivalve with Doubly Uniparental Inheritance (Bivalvia: Unionida).</title>
        <authorList>
            <person name="Smith C.H."/>
        </authorList>
    </citation>
    <scope>NUCLEOTIDE SEQUENCE</scope>
    <source>
        <strain evidence="2">CHS0354</strain>
    </source>
</reference>
<dbReference type="InterPro" id="IPR010989">
    <property type="entry name" value="SNARE"/>
</dbReference>
<evidence type="ECO:0000313" key="3">
    <source>
        <dbReference type="Proteomes" id="UP001195483"/>
    </source>
</evidence>
<evidence type="ECO:0000313" key="2">
    <source>
        <dbReference type="EMBL" id="KAK3598944.1"/>
    </source>
</evidence>
<comment type="caution">
    <text evidence="2">The sequence shown here is derived from an EMBL/GenBank/DDBJ whole genome shotgun (WGS) entry which is preliminary data.</text>
</comment>
<keyword evidence="3" id="KW-1185">Reference proteome</keyword>
<evidence type="ECO:0000256" key="1">
    <source>
        <dbReference type="SAM" id="Coils"/>
    </source>
</evidence>
<dbReference type="GO" id="GO:0016192">
    <property type="term" value="P:vesicle-mediated transport"/>
    <property type="evidence" value="ECO:0007669"/>
    <property type="project" value="InterPro"/>
</dbReference>
<reference evidence="2" key="3">
    <citation type="submission" date="2023-05" db="EMBL/GenBank/DDBJ databases">
        <authorList>
            <person name="Smith C.H."/>
        </authorList>
    </citation>
    <scope>NUCLEOTIDE SEQUENCE</scope>
    <source>
        <strain evidence="2">CHS0354</strain>
        <tissue evidence="2">Mantle</tissue>
    </source>
</reference>
<protein>
    <submittedName>
        <fullName evidence="2">Uncharacterized protein</fullName>
    </submittedName>
</protein>